<evidence type="ECO:0000313" key="5">
    <source>
        <dbReference type="Proteomes" id="UP000053235"/>
    </source>
</evidence>
<dbReference type="SUPFAM" id="SSF46689">
    <property type="entry name" value="Homeodomain-like"/>
    <property type="match status" value="1"/>
</dbReference>
<dbReference type="Proteomes" id="UP000053235">
    <property type="component" value="Unassembled WGS sequence"/>
</dbReference>
<dbReference type="EMBL" id="CXWD01000011">
    <property type="protein sequence ID" value="CTQ72090.1"/>
    <property type="molecule type" value="Genomic_DNA"/>
</dbReference>
<dbReference type="PRINTS" id="PR00455">
    <property type="entry name" value="HTHTETR"/>
</dbReference>
<evidence type="ECO:0000313" key="4">
    <source>
        <dbReference type="EMBL" id="CTQ72090.1"/>
    </source>
</evidence>
<evidence type="ECO:0000256" key="2">
    <source>
        <dbReference type="PROSITE-ProRule" id="PRU00335"/>
    </source>
</evidence>
<dbReference type="InterPro" id="IPR001647">
    <property type="entry name" value="HTH_TetR"/>
</dbReference>
<keyword evidence="1 2" id="KW-0238">DNA-binding</keyword>
<sequence>MFQREFCATHVDMKQNKPIGRVSKQDWLEAALELFKHAGIDAVRVERLANSLGVSKSGFYYHFRDLADLQRALLRHWIELDHKPQKRVSDVPDLSAEEKLAIMADVVDQADLSACDKAIRDWAHRDPKVRRLWRAEMKERVDSVRALFAELGFAGDELEMRTLLFVGYHVSEREMFPDVKNTARANMRRLRLKFLLSR</sequence>
<protein>
    <submittedName>
        <fullName evidence="4">Pyrimidine utilization regulatory protein R</fullName>
    </submittedName>
</protein>
<dbReference type="GO" id="GO:0003700">
    <property type="term" value="F:DNA-binding transcription factor activity"/>
    <property type="evidence" value="ECO:0007669"/>
    <property type="project" value="TreeGrafter"/>
</dbReference>
<accession>A0A0M7ACZ9</accession>
<feature type="DNA-binding region" description="H-T-H motif" evidence="2">
    <location>
        <begin position="44"/>
        <end position="63"/>
    </location>
</feature>
<keyword evidence="5" id="KW-1185">Reference proteome</keyword>
<evidence type="ECO:0000256" key="1">
    <source>
        <dbReference type="ARBA" id="ARBA00023125"/>
    </source>
</evidence>
<feature type="domain" description="HTH tetR-type" evidence="3">
    <location>
        <begin position="21"/>
        <end position="81"/>
    </location>
</feature>
<proteinExistence type="predicted"/>
<dbReference type="PANTHER" id="PTHR30055:SF239">
    <property type="entry name" value="TRANSCRIPTIONAL REGULATORY PROTEIN"/>
    <property type="match status" value="1"/>
</dbReference>
<name>A0A0M7ACZ9_9HYPH</name>
<dbReference type="PANTHER" id="PTHR30055">
    <property type="entry name" value="HTH-TYPE TRANSCRIPTIONAL REGULATOR RUTR"/>
    <property type="match status" value="1"/>
</dbReference>
<dbReference type="GO" id="GO:0000976">
    <property type="term" value="F:transcription cis-regulatory region binding"/>
    <property type="evidence" value="ECO:0007669"/>
    <property type="project" value="TreeGrafter"/>
</dbReference>
<dbReference type="Pfam" id="PF00440">
    <property type="entry name" value="TetR_N"/>
    <property type="match status" value="1"/>
</dbReference>
<organism evidence="4 5">
    <name type="scientific">Roseibium alexandrii</name>
    <dbReference type="NCBI Taxonomy" id="388408"/>
    <lineage>
        <taxon>Bacteria</taxon>
        <taxon>Pseudomonadati</taxon>
        <taxon>Pseudomonadota</taxon>
        <taxon>Alphaproteobacteria</taxon>
        <taxon>Hyphomicrobiales</taxon>
        <taxon>Stappiaceae</taxon>
        <taxon>Roseibium</taxon>
    </lineage>
</organism>
<reference evidence="5" key="1">
    <citation type="submission" date="2015-07" db="EMBL/GenBank/DDBJ databases">
        <authorList>
            <person name="Rodrigo-Torres Lidia"/>
            <person name="Arahal R.David."/>
        </authorList>
    </citation>
    <scope>NUCLEOTIDE SEQUENCE [LARGE SCALE GENOMIC DNA]</scope>
    <source>
        <strain evidence="5">CECT 5112</strain>
    </source>
</reference>
<gene>
    <name evidence="4" type="ORF">LAX5112_03046</name>
</gene>
<dbReference type="InterPro" id="IPR009057">
    <property type="entry name" value="Homeodomain-like_sf"/>
</dbReference>
<evidence type="ECO:0000259" key="3">
    <source>
        <dbReference type="PROSITE" id="PS50977"/>
    </source>
</evidence>
<dbReference type="Gene3D" id="1.10.357.10">
    <property type="entry name" value="Tetracycline Repressor, domain 2"/>
    <property type="match status" value="1"/>
</dbReference>
<dbReference type="InterPro" id="IPR050109">
    <property type="entry name" value="HTH-type_TetR-like_transc_reg"/>
</dbReference>
<dbReference type="PROSITE" id="PS50977">
    <property type="entry name" value="HTH_TETR_2"/>
    <property type="match status" value="1"/>
</dbReference>
<dbReference type="AlphaFoldDB" id="A0A0M7ACZ9"/>
<dbReference type="STRING" id="388408.LAX5112_03046"/>